<accession>G0UNX6</accession>
<feature type="compositionally biased region" description="Polar residues" evidence="2">
    <location>
        <begin position="189"/>
        <end position="198"/>
    </location>
</feature>
<name>G0UNX6_TRYCI</name>
<proteinExistence type="predicted"/>
<evidence type="ECO:0000313" key="3">
    <source>
        <dbReference type="EMBL" id="CCC91087.1"/>
    </source>
</evidence>
<dbReference type="EMBL" id="HE575319">
    <property type="protein sequence ID" value="CCC91087.1"/>
    <property type="molecule type" value="Genomic_DNA"/>
</dbReference>
<gene>
    <name evidence="3" type="ORF">TCIL3000_6_3390</name>
</gene>
<dbReference type="AlphaFoldDB" id="G0UNX6"/>
<protein>
    <submittedName>
        <fullName evidence="3">Uncharacterized protein</fullName>
    </submittedName>
</protein>
<organism evidence="3">
    <name type="scientific">Trypanosoma congolense (strain IL3000)</name>
    <dbReference type="NCBI Taxonomy" id="1068625"/>
    <lineage>
        <taxon>Eukaryota</taxon>
        <taxon>Discoba</taxon>
        <taxon>Euglenozoa</taxon>
        <taxon>Kinetoplastea</taxon>
        <taxon>Metakinetoplastina</taxon>
        <taxon>Trypanosomatida</taxon>
        <taxon>Trypanosomatidae</taxon>
        <taxon>Trypanosoma</taxon>
        <taxon>Nannomonas</taxon>
    </lineage>
</organism>
<evidence type="ECO:0000256" key="2">
    <source>
        <dbReference type="SAM" id="MobiDB-lite"/>
    </source>
</evidence>
<keyword evidence="1" id="KW-0175">Coiled coil</keyword>
<sequence length="550" mass="60062">MSNHVVFGRPMVVTEEKLNEAMKKQMKQRELREALDKQIAQARKLKDEALAGMRNVNKITYATRDQPNGHGYGNDPHAVARHNKTNNDITDSITTPRRNAQEDLRGNGVATLLPLCPSTSLPPNFAMSTSEGNPLAPPNVYNTNSTSANVVTRLARGGNVASTALASPRGKEPLPLGGSPQRNHPVANSPGTVCSNSPPRGGVADDAKTKVQVQKQHSPRKSVKSKVSSGLVAGKAPVSGGRRQFSQSPKRPGGLLPPLEVVDGISSRHPSEGTVLSGRNIETNVQDFRGTPLLNGVNARPMKSVVGSKDLRGRSNEARPRPGLGPAGVRNTQKRIPGNKLELLQKELETREIQMAKMREKERNWEEQVRQLKNELKNAKKKERDLNRLVKEAPRRAETAPDQPIVSLPVSGCPTKGYKKGVSILAALAQDKRQTALKSKILSPKTLRPISAPSEPVVTCYAPERANDKTALHDSFKCASFLTRKTTFGLPGKHANRPVPIEYEHLLQFVGEKIITQQQADALWRLFTNGESPLALLRRQSVGQRALETI</sequence>
<reference evidence="3" key="1">
    <citation type="journal article" date="2012" name="Proc. Natl. Acad. Sci. U.S.A.">
        <title>Antigenic diversity is generated by distinct evolutionary mechanisms in African trypanosome species.</title>
        <authorList>
            <person name="Jackson A.P."/>
            <person name="Berry A."/>
            <person name="Aslett M."/>
            <person name="Allison H.C."/>
            <person name="Burton P."/>
            <person name="Vavrova-Anderson J."/>
            <person name="Brown R."/>
            <person name="Browne H."/>
            <person name="Corton N."/>
            <person name="Hauser H."/>
            <person name="Gamble J."/>
            <person name="Gilderthorp R."/>
            <person name="Marcello L."/>
            <person name="McQuillan J."/>
            <person name="Otto T.D."/>
            <person name="Quail M.A."/>
            <person name="Sanders M.J."/>
            <person name="van Tonder A."/>
            <person name="Ginger M.L."/>
            <person name="Field M.C."/>
            <person name="Barry J.D."/>
            <person name="Hertz-Fowler C."/>
            <person name="Berriman M."/>
        </authorList>
    </citation>
    <scope>NUCLEOTIDE SEQUENCE</scope>
    <source>
        <strain evidence="3">IL3000</strain>
    </source>
</reference>
<feature type="region of interest" description="Disordered" evidence="2">
    <location>
        <begin position="312"/>
        <end position="333"/>
    </location>
</feature>
<feature type="region of interest" description="Disordered" evidence="2">
    <location>
        <begin position="161"/>
        <end position="275"/>
    </location>
</feature>
<feature type="coiled-coil region" evidence="1">
    <location>
        <begin position="341"/>
        <end position="392"/>
    </location>
</feature>
<dbReference type="VEuPathDB" id="TriTrypDB:TcIL3000_6_3390"/>
<evidence type="ECO:0000256" key="1">
    <source>
        <dbReference type="SAM" id="Coils"/>
    </source>
</evidence>